<dbReference type="EMBL" id="JBHLTS010000017">
    <property type="protein sequence ID" value="MFC0513613.1"/>
    <property type="molecule type" value="Genomic_DNA"/>
</dbReference>
<dbReference type="Proteomes" id="UP001589828">
    <property type="component" value="Unassembled WGS sequence"/>
</dbReference>
<sequence>MALFFFLIKRTKNQVSREASLRSPAPCAHCSRPLPCKPGRTTGCNYFALLRSHFPNASAKTCYAPAAAQATIVLPAFARSFPADGEEKMQEIKKEEARKAESGYQEL</sequence>
<evidence type="ECO:0000256" key="1">
    <source>
        <dbReference type="SAM" id="MobiDB-lite"/>
    </source>
</evidence>
<name>A0ABV6L1K3_9SPHI</name>
<organism evidence="2 3">
    <name type="scientific">Mucilaginibacter angelicae</name>
    <dbReference type="NCBI Taxonomy" id="869718"/>
    <lineage>
        <taxon>Bacteria</taxon>
        <taxon>Pseudomonadati</taxon>
        <taxon>Bacteroidota</taxon>
        <taxon>Sphingobacteriia</taxon>
        <taxon>Sphingobacteriales</taxon>
        <taxon>Sphingobacteriaceae</taxon>
        <taxon>Mucilaginibacter</taxon>
    </lineage>
</organism>
<comment type="caution">
    <text evidence="2">The sequence shown here is derived from an EMBL/GenBank/DDBJ whole genome shotgun (WGS) entry which is preliminary data.</text>
</comment>
<evidence type="ECO:0000313" key="2">
    <source>
        <dbReference type="EMBL" id="MFC0513613.1"/>
    </source>
</evidence>
<feature type="compositionally biased region" description="Basic and acidic residues" evidence="1">
    <location>
        <begin position="85"/>
        <end position="101"/>
    </location>
</feature>
<evidence type="ECO:0000313" key="3">
    <source>
        <dbReference type="Proteomes" id="UP001589828"/>
    </source>
</evidence>
<proteinExistence type="predicted"/>
<reference evidence="2 3" key="1">
    <citation type="submission" date="2024-09" db="EMBL/GenBank/DDBJ databases">
        <authorList>
            <person name="Sun Q."/>
            <person name="Mori K."/>
        </authorList>
    </citation>
    <scope>NUCLEOTIDE SEQUENCE [LARGE SCALE GENOMIC DNA]</scope>
    <source>
        <strain evidence="2 3">NCAIM B.02415</strain>
    </source>
</reference>
<protein>
    <submittedName>
        <fullName evidence="2">Uncharacterized protein</fullName>
    </submittedName>
</protein>
<feature type="region of interest" description="Disordered" evidence="1">
    <location>
        <begin position="85"/>
        <end position="107"/>
    </location>
</feature>
<keyword evidence="3" id="KW-1185">Reference proteome</keyword>
<accession>A0ABV6L1K3</accession>
<gene>
    <name evidence="2" type="ORF">ACFFGT_05355</name>
</gene>